<dbReference type="Pfam" id="PF12657">
    <property type="entry name" value="TFIIIC_delta"/>
    <property type="match status" value="1"/>
</dbReference>
<dbReference type="PANTHER" id="PTHR15496:SF2">
    <property type="entry name" value="GENERAL TRANSCRIPTION FACTOR 3C POLYPEPTIDE 4"/>
    <property type="match status" value="1"/>
</dbReference>
<dbReference type="STRING" id="69771.A0A1V6P7L8"/>
<protein>
    <recommendedName>
        <fullName evidence="5">Transcription factor IIIC putative zinc-finger domain-containing protein</fullName>
    </recommendedName>
</protein>
<reference evidence="4" key="1">
    <citation type="journal article" date="2017" name="Nat. Microbiol.">
        <title>Global analysis of biosynthetic gene clusters reveals vast potential of secondary metabolite production in Penicillium species.</title>
        <authorList>
            <person name="Nielsen J.C."/>
            <person name="Grijseels S."/>
            <person name="Prigent S."/>
            <person name="Ji B."/>
            <person name="Dainat J."/>
            <person name="Nielsen K.F."/>
            <person name="Frisvad J.C."/>
            <person name="Workman M."/>
            <person name="Nielsen J."/>
        </authorList>
    </citation>
    <scope>NUCLEOTIDE SEQUENCE [LARGE SCALE GENOMIC DNA]</scope>
    <source>
        <strain evidence="4">IBT 11843</strain>
    </source>
</reference>
<dbReference type="OrthoDB" id="6021743at2759"/>
<gene>
    <name evidence="3" type="ORF">PENDEC_c020G00122</name>
</gene>
<evidence type="ECO:0000259" key="1">
    <source>
        <dbReference type="Pfam" id="PF12657"/>
    </source>
</evidence>
<dbReference type="GO" id="GO:0000127">
    <property type="term" value="C:transcription factor TFIIIC complex"/>
    <property type="evidence" value="ECO:0007669"/>
    <property type="project" value="InterPro"/>
</dbReference>
<dbReference type="AlphaFoldDB" id="A0A1V6P7L8"/>
<evidence type="ECO:0000313" key="4">
    <source>
        <dbReference type="Proteomes" id="UP000191522"/>
    </source>
</evidence>
<accession>A0A1V6P7L8</accession>
<organism evidence="3 4">
    <name type="scientific">Penicillium decumbens</name>
    <dbReference type="NCBI Taxonomy" id="69771"/>
    <lineage>
        <taxon>Eukaryota</taxon>
        <taxon>Fungi</taxon>
        <taxon>Dikarya</taxon>
        <taxon>Ascomycota</taxon>
        <taxon>Pezizomycotina</taxon>
        <taxon>Eurotiomycetes</taxon>
        <taxon>Eurotiomycetidae</taxon>
        <taxon>Eurotiales</taxon>
        <taxon>Aspergillaceae</taxon>
        <taxon>Penicillium</taxon>
    </lineage>
</organism>
<dbReference type="Pfam" id="PF12660">
    <property type="entry name" value="zf-TFIIIC"/>
    <property type="match status" value="1"/>
</dbReference>
<evidence type="ECO:0000313" key="3">
    <source>
        <dbReference type="EMBL" id="OQD72586.1"/>
    </source>
</evidence>
<dbReference type="InterPro" id="IPR024761">
    <property type="entry name" value="TFIIIC_delta_N"/>
</dbReference>
<dbReference type="InterPro" id="IPR044230">
    <property type="entry name" value="GTF3C4"/>
</dbReference>
<dbReference type="PANTHER" id="PTHR15496">
    <property type="entry name" value="GENERAL TRANSCRIPTION FACTOR 3C POLYPEPTIDE 4 FAMILY"/>
    <property type="match status" value="1"/>
</dbReference>
<name>A0A1V6P7L8_PENDC</name>
<evidence type="ECO:0000259" key="2">
    <source>
        <dbReference type="Pfam" id="PF12660"/>
    </source>
</evidence>
<evidence type="ECO:0008006" key="5">
    <source>
        <dbReference type="Google" id="ProtNLM"/>
    </source>
</evidence>
<dbReference type="GO" id="GO:0006384">
    <property type="term" value="P:transcription initiation at RNA polymerase III promoter"/>
    <property type="evidence" value="ECO:0007669"/>
    <property type="project" value="InterPro"/>
</dbReference>
<dbReference type="EMBL" id="MDYL01000020">
    <property type="protein sequence ID" value="OQD72586.1"/>
    <property type="molecule type" value="Genomic_DNA"/>
</dbReference>
<keyword evidence="4" id="KW-1185">Reference proteome</keyword>
<feature type="domain" description="Transcription factor IIIC putative zinc-finger" evidence="2">
    <location>
        <begin position="620"/>
        <end position="700"/>
    </location>
</feature>
<comment type="caution">
    <text evidence="3">The sequence shown here is derived from an EMBL/GenBank/DDBJ whole genome shotgun (WGS) entry which is preliminary data.</text>
</comment>
<dbReference type="OMA" id="RIRAFAW"/>
<proteinExistence type="predicted"/>
<feature type="domain" description="Transcription factor IIIC 90kDa subunit N-terminal" evidence="1">
    <location>
        <begin position="19"/>
        <end position="511"/>
    </location>
</feature>
<dbReference type="Proteomes" id="UP000191522">
    <property type="component" value="Unassembled WGS sequence"/>
</dbReference>
<dbReference type="InterPro" id="IPR024764">
    <property type="entry name" value="TFIIIC_Znf"/>
</dbReference>
<dbReference type="GO" id="GO:0004402">
    <property type="term" value="F:histone acetyltransferase activity"/>
    <property type="evidence" value="ECO:0007669"/>
    <property type="project" value="InterPro"/>
</dbReference>
<sequence>MLRPVQLPIYPYGFDALAWSPDGELAVAAGEQILILTSNVGASESAPQGQKTWHITRFRVNTFTYAEWPDIHPQNRDDFSIGAEQSTSTVLAISWSPPGLARFRRSVLAVLTSNLILSLWEPIGPKEQWTRVGVVNHIFHQDPSAPTKVKGEELRRVNIRSFQWCAPLKVPTHANGSNAPPDPESRWGIHMLAVATDSSDLALLRVRRSAGVPAPSRSYYVEKMILHPLDQGGIQYPLACSGSILHGRIQSQVRVSSISCGPWIMTPASCKDDIHSATATLAAAHGTRLRLFKISIAVRHRSEKEDFAPRYEATAELDGHPVTQFASRWDHHRVTGPMRWLYTNQAQDIALAVGITGGLLTISMQHSAYDGTGTRETRVQTRDWPFYEPITEMHDHPKRHWDPITAMTISRDEANITCTLHICTAGGLGVAVSLDLLGPDDPPQVPAWSKIVDNLREQYDLTHDLGGKAVARMWGLTSYRDVTAVLFTKHPTDMIEYRIASDEDTTIAFASEDTGEIPDEQTLFAPPAEKKESRAAQSRREAVTSFLLSEGDKTTVNTENQKLLYAAACCSIVDGHNLPIRSQSQKSFERLAMETDTDLSEEISKCGSESSTIPAKSSNQLNQPGGQLFEQCEICGAGIAWFSVKEAQCENGHLFARCGLTFLTIQEPGISKYCSVCRTEYMDEELVAHMYNGQLFQRLCGADECGLERFDGMIPDTEF</sequence>